<dbReference type="Proteomes" id="UP000823775">
    <property type="component" value="Unassembled WGS sequence"/>
</dbReference>
<reference evidence="2 3" key="1">
    <citation type="journal article" date="2021" name="BMC Genomics">
        <title>Datura genome reveals duplications of psychoactive alkaloid biosynthetic genes and high mutation rate following tissue culture.</title>
        <authorList>
            <person name="Rajewski A."/>
            <person name="Carter-House D."/>
            <person name="Stajich J."/>
            <person name="Litt A."/>
        </authorList>
    </citation>
    <scope>NUCLEOTIDE SEQUENCE [LARGE SCALE GENOMIC DNA]</scope>
    <source>
        <strain evidence="2">AR-01</strain>
    </source>
</reference>
<keyword evidence="3" id="KW-1185">Reference proteome</keyword>
<comment type="caution">
    <text evidence="2">The sequence shown here is derived from an EMBL/GenBank/DDBJ whole genome shotgun (WGS) entry which is preliminary data.</text>
</comment>
<evidence type="ECO:0000313" key="2">
    <source>
        <dbReference type="EMBL" id="MCD7467965.1"/>
    </source>
</evidence>
<feature type="region of interest" description="Disordered" evidence="1">
    <location>
        <begin position="73"/>
        <end position="112"/>
    </location>
</feature>
<evidence type="ECO:0000313" key="3">
    <source>
        <dbReference type="Proteomes" id="UP000823775"/>
    </source>
</evidence>
<protein>
    <submittedName>
        <fullName evidence="2">Uncharacterized protein</fullName>
    </submittedName>
</protein>
<evidence type="ECO:0000256" key="1">
    <source>
        <dbReference type="SAM" id="MobiDB-lite"/>
    </source>
</evidence>
<dbReference type="EMBL" id="JACEIK010001286">
    <property type="protein sequence ID" value="MCD7467965.1"/>
    <property type="molecule type" value="Genomic_DNA"/>
</dbReference>
<proteinExistence type="predicted"/>
<accession>A0ABS8TAK6</accession>
<organism evidence="2 3">
    <name type="scientific">Datura stramonium</name>
    <name type="common">Jimsonweed</name>
    <name type="synonym">Common thornapple</name>
    <dbReference type="NCBI Taxonomy" id="4076"/>
    <lineage>
        <taxon>Eukaryota</taxon>
        <taxon>Viridiplantae</taxon>
        <taxon>Streptophyta</taxon>
        <taxon>Embryophyta</taxon>
        <taxon>Tracheophyta</taxon>
        <taxon>Spermatophyta</taxon>
        <taxon>Magnoliopsida</taxon>
        <taxon>eudicotyledons</taxon>
        <taxon>Gunneridae</taxon>
        <taxon>Pentapetalae</taxon>
        <taxon>asterids</taxon>
        <taxon>lamiids</taxon>
        <taxon>Solanales</taxon>
        <taxon>Solanaceae</taxon>
        <taxon>Solanoideae</taxon>
        <taxon>Datureae</taxon>
        <taxon>Datura</taxon>
    </lineage>
</organism>
<gene>
    <name evidence="2" type="ORF">HAX54_005682</name>
</gene>
<feature type="compositionally biased region" description="Basic and acidic residues" evidence="1">
    <location>
        <begin position="73"/>
        <end position="82"/>
    </location>
</feature>
<name>A0ABS8TAK6_DATST</name>
<sequence>MAGLSRYGKISDSIDGYLGESVLLLSGALVGLLISLDHDGYCQDWEERIEEDLKSAVDETTNSLRTRLAAKEFETELKKEPDASAEPPVGMAIEGSQEEKQDAKVSSTKESS</sequence>